<evidence type="ECO:0000259" key="1">
    <source>
        <dbReference type="Pfam" id="PF03869"/>
    </source>
</evidence>
<name>A0A1Q6R2D1_9FIRM</name>
<evidence type="ECO:0000313" key="3">
    <source>
        <dbReference type="Proteomes" id="UP000186777"/>
    </source>
</evidence>
<dbReference type="GO" id="GO:0006355">
    <property type="term" value="P:regulation of DNA-templated transcription"/>
    <property type="evidence" value="ECO:0007669"/>
    <property type="project" value="InterPro"/>
</dbReference>
<dbReference type="InterPro" id="IPR005569">
    <property type="entry name" value="Arc_DNA-bd_dom"/>
</dbReference>
<protein>
    <recommendedName>
        <fullName evidence="1">Arc-like DNA binding domain-containing protein</fullName>
    </recommendedName>
</protein>
<reference evidence="2 3" key="1">
    <citation type="journal article" date="2016" name="Nat. Biotechnol.">
        <title>Measurement of bacterial replication rates in microbial communities.</title>
        <authorList>
            <person name="Brown C.T."/>
            <person name="Olm M.R."/>
            <person name="Thomas B.C."/>
            <person name="Banfield J.F."/>
        </authorList>
    </citation>
    <scope>NUCLEOTIDE SEQUENCE [LARGE SCALE GENOMIC DNA]</scope>
    <source>
        <strain evidence="2">46_33</strain>
    </source>
</reference>
<proteinExistence type="predicted"/>
<dbReference type="InterPro" id="IPR010985">
    <property type="entry name" value="Ribbon_hlx_hlx"/>
</dbReference>
<organism evidence="2 3">
    <name type="scientific">Phascolarctobacterium succinatutens</name>
    <dbReference type="NCBI Taxonomy" id="626940"/>
    <lineage>
        <taxon>Bacteria</taxon>
        <taxon>Bacillati</taxon>
        <taxon>Bacillota</taxon>
        <taxon>Negativicutes</taxon>
        <taxon>Acidaminococcales</taxon>
        <taxon>Acidaminococcaceae</taxon>
        <taxon>Phascolarctobacterium</taxon>
    </lineage>
</organism>
<gene>
    <name evidence="2" type="ORF">BHW43_09505</name>
</gene>
<dbReference type="RefSeq" id="WP_009144608.1">
    <property type="nucleotide sequence ID" value="NZ_CABKPS010000007.1"/>
</dbReference>
<dbReference type="EMBL" id="MNTG01000044">
    <property type="protein sequence ID" value="OLA36538.1"/>
    <property type="molecule type" value="Genomic_DNA"/>
</dbReference>
<dbReference type="Gene3D" id="1.10.1220.10">
    <property type="entry name" value="Met repressor-like"/>
    <property type="match status" value="1"/>
</dbReference>
<dbReference type="AlphaFoldDB" id="A0A1Q6R2D1"/>
<comment type="caution">
    <text evidence="2">The sequence shown here is derived from an EMBL/GenBank/DDBJ whole genome shotgun (WGS) entry which is preliminary data.</text>
</comment>
<dbReference type="InterPro" id="IPR013321">
    <property type="entry name" value="Arc_rbn_hlx_hlx"/>
</dbReference>
<dbReference type="GO" id="GO:0003677">
    <property type="term" value="F:DNA binding"/>
    <property type="evidence" value="ECO:0007669"/>
    <property type="project" value="InterPro"/>
</dbReference>
<dbReference type="Pfam" id="PF03869">
    <property type="entry name" value="Arc"/>
    <property type="match status" value="1"/>
</dbReference>
<evidence type="ECO:0000313" key="2">
    <source>
        <dbReference type="EMBL" id="OLA36538.1"/>
    </source>
</evidence>
<sequence>MEEARFTLRIHPIIMNKMKHLAKINGRSVNKEIEQILKWVIDDYERQYGKIELTKAEMPGFSTGATVKEAPEQPMEMLFGLDNKSKK</sequence>
<dbReference type="GeneID" id="78524434"/>
<dbReference type="Proteomes" id="UP000186777">
    <property type="component" value="Unassembled WGS sequence"/>
</dbReference>
<feature type="domain" description="Arc-like DNA binding" evidence="1">
    <location>
        <begin position="5"/>
        <end position="38"/>
    </location>
</feature>
<dbReference type="SUPFAM" id="SSF47598">
    <property type="entry name" value="Ribbon-helix-helix"/>
    <property type="match status" value="1"/>
</dbReference>
<accession>A0A1Q6R2D1</accession>